<dbReference type="Pfam" id="PF25752">
    <property type="entry name" value="DUF1619_N"/>
    <property type="match status" value="1"/>
</dbReference>
<dbReference type="InterPro" id="IPR011677">
    <property type="entry name" value="TCTN1-3_dom"/>
</dbReference>
<dbReference type="EMBL" id="JAQMWT010000055">
    <property type="protein sequence ID" value="KAJ8612268.1"/>
    <property type="molecule type" value="Genomic_DNA"/>
</dbReference>
<keyword evidence="2" id="KW-0732">Signal</keyword>
<proteinExistence type="inferred from homology"/>
<evidence type="ECO:0000259" key="6">
    <source>
        <dbReference type="Pfam" id="PF25752"/>
    </source>
</evidence>
<evidence type="ECO:0000256" key="2">
    <source>
        <dbReference type="ARBA" id="ARBA00022729"/>
    </source>
</evidence>
<comment type="similarity">
    <text evidence="1">Belongs to the tectonic family.</text>
</comment>
<evidence type="ECO:0000313" key="8">
    <source>
        <dbReference type="Proteomes" id="UP001230188"/>
    </source>
</evidence>
<gene>
    <name evidence="7" type="ORF">CTAYLR_002925</name>
</gene>
<dbReference type="InterPro" id="IPR040354">
    <property type="entry name" value="TCTN1-3"/>
</dbReference>
<feature type="domain" description="Tectonic-1-3" evidence="5">
    <location>
        <begin position="165"/>
        <end position="415"/>
    </location>
</feature>
<keyword evidence="3" id="KW-0970">Cilium biogenesis/degradation</keyword>
<evidence type="ECO:0000256" key="4">
    <source>
        <dbReference type="ARBA" id="ARBA00023180"/>
    </source>
</evidence>
<dbReference type="PANTHER" id="PTHR14611">
    <property type="entry name" value="TECTONIC FAMILY MEMBER"/>
    <property type="match status" value="1"/>
</dbReference>
<dbReference type="PANTHER" id="PTHR14611:SF2">
    <property type="entry name" value="TECTONIC"/>
    <property type="match status" value="1"/>
</dbReference>
<keyword evidence="8" id="KW-1185">Reference proteome</keyword>
<organism evidence="7 8">
    <name type="scientific">Chrysophaeum taylorii</name>
    <dbReference type="NCBI Taxonomy" id="2483200"/>
    <lineage>
        <taxon>Eukaryota</taxon>
        <taxon>Sar</taxon>
        <taxon>Stramenopiles</taxon>
        <taxon>Ochrophyta</taxon>
        <taxon>Pelagophyceae</taxon>
        <taxon>Pelagomonadales</taxon>
        <taxon>Pelagomonadaceae</taxon>
        <taxon>Chrysophaeum</taxon>
    </lineage>
</organism>
<name>A0AAD7UNQ6_9STRA</name>
<dbReference type="Proteomes" id="UP001230188">
    <property type="component" value="Unassembled WGS sequence"/>
</dbReference>
<protein>
    <recommendedName>
        <fullName evidence="9">Tectonic domain-containing protein</fullName>
    </recommendedName>
</protein>
<reference evidence="7" key="1">
    <citation type="submission" date="2023-01" db="EMBL/GenBank/DDBJ databases">
        <title>Metagenome sequencing of chrysophaentin producing Chrysophaeum taylorii.</title>
        <authorList>
            <person name="Davison J."/>
            <person name="Bewley C."/>
        </authorList>
    </citation>
    <scope>NUCLEOTIDE SEQUENCE</scope>
    <source>
        <strain evidence="7">NIES-1699</strain>
    </source>
</reference>
<sequence length="644" mass="70153">MESYVDQVYSNDRKMPPGCDCRKTGDTDRECTLFECTCICDLTAGMCDHNCCCDHECTGTQRARFEDLERCEPEGPVAEEVTKCYSTKVVDRVNPRFPMTAKGTAKSSLDRMLCVRYDNSDLRGEYYEDPGYPSSSVFDDSDGQKDFDYPEWATTSLETYAKDQTYDAGDPIRAAFSYDAEDAWSGFDTAALLNSETGEYGFVEAHGGVLPLPMADERGECLETQRALFAAAQNSECLRVIDNLEADCPNLGSFRFASRLFLGKHAGASPAGSDWVHVEVRRVRWRDFEAGTEYEYSSFDPDLAACDVAYDGPFTATLAPTLSMEDTNSSTDQSPTPVPSLTVAPTAVCALGENASRPASPSCRNALVEICYVIVYGGETENSQIIRAYADLVLTDIPAMSSVTAMRQRYSIAFQSESSAVRSITDANIVNRTRSGNPGYIFGRPVLAGKLASAAYVLPRIDGLRMLGSSGDSTCSEDGVESLAVAFGVDTKSGCVLKLTRGELRDFCTGDSTHAFANGLPRYFNASADLVFDGVTNDLADDVIGIFGNADPLDPTQWLDLDIKAAAAGNAALWLERQGSFGPTSAWFRRQRSRLQFKKRLYKTNATRVDIAPDDFALSSTPDAGIATKVVSCWDDSGVCIDIK</sequence>
<evidence type="ECO:0008006" key="9">
    <source>
        <dbReference type="Google" id="ProtNLM"/>
    </source>
</evidence>
<accession>A0AAD7UNQ6</accession>
<dbReference type="GO" id="GO:0030030">
    <property type="term" value="P:cell projection organization"/>
    <property type="evidence" value="ECO:0007669"/>
    <property type="project" value="UniProtKB-KW"/>
</dbReference>
<comment type="caution">
    <text evidence="7">The sequence shown here is derived from an EMBL/GenBank/DDBJ whole genome shotgun (WGS) entry which is preliminary data.</text>
</comment>
<evidence type="ECO:0000313" key="7">
    <source>
        <dbReference type="EMBL" id="KAJ8612268.1"/>
    </source>
</evidence>
<dbReference type="AlphaFoldDB" id="A0AAD7UNQ6"/>
<dbReference type="InterPro" id="IPR057724">
    <property type="entry name" value="TCTN1-3_N"/>
</dbReference>
<keyword evidence="4" id="KW-0325">Glycoprotein</keyword>
<feature type="domain" description="Tectonic-1-3 N-terminal" evidence="6">
    <location>
        <begin position="37"/>
        <end position="127"/>
    </location>
</feature>
<evidence type="ECO:0000256" key="1">
    <source>
        <dbReference type="ARBA" id="ARBA00007633"/>
    </source>
</evidence>
<dbReference type="Pfam" id="PF07773">
    <property type="entry name" value="TCTN_DUF1619"/>
    <property type="match status" value="1"/>
</dbReference>
<evidence type="ECO:0000259" key="5">
    <source>
        <dbReference type="Pfam" id="PF07773"/>
    </source>
</evidence>
<evidence type="ECO:0000256" key="3">
    <source>
        <dbReference type="ARBA" id="ARBA00022794"/>
    </source>
</evidence>